<name>A0A7S2WT68_9STRA</name>
<dbReference type="PROSITE" id="PS00105">
    <property type="entry name" value="AA_TRANSFER_CLASS_1"/>
    <property type="match status" value="1"/>
</dbReference>
<keyword evidence="2" id="KW-0663">Pyridoxal phosphate</keyword>
<proteinExistence type="inferred from homology"/>
<dbReference type="Gene3D" id="3.90.1150.10">
    <property type="entry name" value="Aspartate Aminotransferase, domain 1"/>
    <property type="match status" value="1"/>
</dbReference>
<dbReference type="InterPro" id="IPR015421">
    <property type="entry name" value="PyrdxlP-dep_Trfase_major"/>
</dbReference>
<dbReference type="InterPro" id="IPR004839">
    <property type="entry name" value="Aminotransferase_I/II_large"/>
</dbReference>
<accession>A0A7S2WT68</accession>
<dbReference type="InterPro" id="IPR015422">
    <property type="entry name" value="PyrdxlP-dep_Trfase_small"/>
</dbReference>
<feature type="domain" description="Aminotransferase class I/classII large" evidence="3">
    <location>
        <begin position="46"/>
        <end position="368"/>
    </location>
</feature>
<reference evidence="4" key="1">
    <citation type="submission" date="2021-01" db="EMBL/GenBank/DDBJ databases">
        <authorList>
            <person name="Corre E."/>
            <person name="Pelletier E."/>
            <person name="Niang G."/>
            <person name="Scheremetjew M."/>
            <person name="Finn R."/>
            <person name="Kale V."/>
            <person name="Holt S."/>
            <person name="Cochrane G."/>
            <person name="Meng A."/>
            <person name="Brown T."/>
            <person name="Cohen L."/>
        </authorList>
    </citation>
    <scope>NUCLEOTIDE SEQUENCE</scope>
    <source>
        <strain evidence="4">NY070348D</strain>
    </source>
</reference>
<dbReference type="EMBL" id="HBHK01026719">
    <property type="protein sequence ID" value="CAD9706570.1"/>
    <property type="molecule type" value="Transcribed_RNA"/>
</dbReference>
<dbReference type="GO" id="GO:0003824">
    <property type="term" value="F:catalytic activity"/>
    <property type="evidence" value="ECO:0007669"/>
    <property type="project" value="InterPro"/>
</dbReference>
<dbReference type="PANTHER" id="PTHR43510:SF1">
    <property type="entry name" value="AMINOTRANSFERASE FUNCTION, HYPOTHETICAL (EUROFUNG)"/>
    <property type="match status" value="1"/>
</dbReference>
<evidence type="ECO:0000313" key="4">
    <source>
        <dbReference type="EMBL" id="CAD9706570.1"/>
    </source>
</evidence>
<evidence type="ECO:0000256" key="1">
    <source>
        <dbReference type="ARBA" id="ARBA00007441"/>
    </source>
</evidence>
<dbReference type="GO" id="GO:0030170">
    <property type="term" value="F:pyridoxal phosphate binding"/>
    <property type="evidence" value="ECO:0007669"/>
    <property type="project" value="InterPro"/>
</dbReference>
<dbReference type="AlphaFoldDB" id="A0A7S2WT68"/>
<evidence type="ECO:0000259" key="3">
    <source>
        <dbReference type="Pfam" id="PF00155"/>
    </source>
</evidence>
<gene>
    <name evidence="4" type="ORF">QSP1433_LOCUS16815</name>
</gene>
<dbReference type="InterPro" id="IPR015424">
    <property type="entry name" value="PyrdxlP-dep_Trfase"/>
</dbReference>
<dbReference type="Pfam" id="PF00155">
    <property type="entry name" value="Aminotran_1_2"/>
    <property type="match status" value="1"/>
</dbReference>
<dbReference type="Gene3D" id="3.40.640.10">
    <property type="entry name" value="Type I PLP-dependent aspartate aminotransferase-like (Major domain)"/>
    <property type="match status" value="1"/>
</dbReference>
<dbReference type="InterPro" id="IPR004838">
    <property type="entry name" value="NHTrfase_class1_PyrdxlP-BS"/>
</dbReference>
<dbReference type="PANTHER" id="PTHR43510">
    <property type="entry name" value="AMINOTRANSFERASE FUNCTION, HYPOTHETICAL (EUROFUNG)"/>
    <property type="match status" value="1"/>
</dbReference>
<dbReference type="CDD" id="cd00609">
    <property type="entry name" value="AAT_like"/>
    <property type="match status" value="1"/>
</dbReference>
<evidence type="ECO:0000256" key="2">
    <source>
        <dbReference type="ARBA" id="ARBA00022898"/>
    </source>
</evidence>
<sequence length="377" mass="42321">MSVCPKFQEFEVEAFMSEFEQTVEYVFAESGVHPMKLSELIDTKEKQQTLLDTELNYPEVNGEKALRKSIADLYGEKDLDKVLVTVGASESNYILAQCLLEPGDHVAILQPTYRQFWGAAKNLGAEISSFKLVEERQWELDIRSLDEAVGPKTKVIALVNPNNPTGRALSEPEVAAIVSAARKCGAWLIADEVYAGAERQGDEETPSFYGRYEKCISVGSLSKAYGLPGLRLGWAIGPKEIIDKAWRHHEYVTISSTMLSNRLAREALSRETRPRILARTRKYIREGWPLVLEMVSKHCELLSVVPPDASAMCFLKYNVDIDSISLAKRLAKEKSILVVPGAYFGQESHIRFSFALPHKMLKEGLDRLIALLLEIRN</sequence>
<protein>
    <recommendedName>
        <fullName evidence="3">Aminotransferase class I/classII large domain-containing protein</fullName>
    </recommendedName>
</protein>
<comment type="similarity">
    <text evidence="1">Belongs to the class-I pyridoxal-phosphate-dependent aminotransferase family.</text>
</comment>
<dbReference type="SUPFAM" id="SSF53383">
    <property type="entry name" value="PLP-dependent transferases"/>
    <property type="match status" value="1"/>
</dbReference>
<organism evidence="4">
    <name type="scientific">Mucochytrium quahogii</name>
    <dbReference type="NCBI Taxonomy" id="96639"/>
    <lineage>
        <taxon>Eukaryota</taxon>
        <taxon>Sar</taxon>
        <taxon>Stramenopiles</taxon>
        <taxon>Bigyra</taxon>
        <taxon>Labyrinthulomycetes</taxon>
        <taxon>Thraustochytrida</taxon>
        <taxon>Thraustochytriidae</taxon>
        <taxon>Mucochytrium</taxon>
    </lineage>
</organism>